<keyword evidence="4" id="KW-1185">Reference proteome</keyword>
<protein>
    <submittedName>
        <fullName evidence="3">PucR family transcriptional regulator ligand-binding domain-containing protein</fullName>
    </submittedName>
</protein>
<proteinExistence type="predicted"/>
<evidence type="ECO:0000259" key="1">
    <source>
        <dbReference type="Pfam" id="PF07905"/>
    </source>
</evidence>
<organism evidence="3 4">
    <name type="scientific">Microbacterium panaciterrae</name>
    <dbReference type="NCBI Taxonomy" id="985759"/>
    <lineage>
        <taxon>Bacteria</taxon>
        <taxon>Bacillati</taxon>
        <taxon>Actinomycetota</taxon>
        <taxon>Actinomycetes</taxon>
        <taxon>Micrococcales</taxon>
        <taxon>Microbacteriaceae</taxon>
        <taxon>Microbacterium</taxon>
    </lineage>
</organism>
<evidence type="ECO:0000259" key="2">
    <source>
        <dbReference type="Pfam" id="PF13556"/>
    </source>
</evidence>
<evidence type="ECO:0000313" key="4">
    <source>
        <dbReference type="Proteomes" id="UP001500731"/>
    </source>
</evidence>
<name>A0ABP8PNU0_9MICO</name>
<dbReference type="PANTHER" id="PTHR33744">
    <property type="entry name" value="CARBOHYDRATE DIACID REGULATOR"/>
    <property type="match status" value="1"/>
</dbReference>
<accession>A0ABP8PNU0</accession>
<dbReference type="InterPro" id="IPR042070">
    <property type="entry name" value="PucR_C-HTH_sf"/>
</dbReference>
<feature type="domain" description="PucR C-terminal helix-turn-helix" evidence="2">
    <location>
        <begin position="480"/>
        <end position="538"/>
    </location>
</feature>
<dbReference type="PANTHER" id="PTHR33744:SF1">
    <property type="entry name" value="DNA-BINDING TRANSCRIPTIONAL ACTIVATOR ADER"/>
    <property type="match status" value="1"/>
</dbReference>
<feature type="domain" description="Purine catabolism PurC-like" evidence="1">
    <location>
        <begin position="63"/>
        <end position="182"/>
    </location>
</feature>
<comment type="caution">
    <text evidence="3">The sequence shown here is derived from an EMBL/GenBank/DDBJ whole genome shotgun (WGS) entry which is preliminary data.</text>
</comment>
<dbReference type="InterPro" id="IPR012914">
    <property type="entry name" value="PucR_dom"/>
</dbReference>
<gene>
    <name evidence="3" type="ORF">GCM10023171_30630</name>
</gene>
<dbReference type="Pfam" id="PF07905">
    <property type="entry name" value="PucR"/>
    <property type="match status" value="1"/>
</dbReference>
<dbReference type="InterPro" id="IPR025736">
    <property type="entry name" value="PucR_C-HTH_dom"/>
</dbReference>
<reference evidence="4" key="1">
    <citation type="journal article" date="2019" name="Int. J. Syst. Evol. Microbiol.">
        <title>The Global Catalogue of Microorganisms (GCM) 10K type strain sequencing project: providing services to taxonomists for standard genome sequencing and annotation.</title>
        <authorList>
            <consortium name="The Broad Institute Genomics Platform"/>
            <consortium name="The Broad Institute Genome Sequencing Center for Infectious Disease"/>
            <person name="Wu L."/>
            <person name="Ma J."/>
        </authorList>
    </citation>
    <scope>NUCLEOTIDE SEQUENCE [LARGE SCALE GENOMIC DNA]</scope>
    <source>
        <strain evidence="4">JCM 17839</strain>
    </source>
</reference>
<evidence type="ECO:0000313" key="3">
    <source>
        <dbReference type="EMBL" id="GAA4489561.1"/>
    </source>
</evidence>
<dbReference type="InterPro" id="IPR051448">
    <property type="entry name" value="CdaR-like_regulators"/>
</dbReference>
<dbReference type="Gene3D" id="1.10.10.2840">
    <property type="entry name" value="PucR C-terminal helix-turn-helix domain"/>
    <property type="match status" value="1"/>
</dbReference>
<dbReference type="Proteomes" id="UP001500731">
    <property type="component" value="Unassembled WGS sequence"/>
</dbReference>
<dbReference type="Pfam" id="PF13556">
    <property type="entry name" value="HTH_30"/>
    <property type="match status" value="1"/>
</dbReference>
<sequence length="541" mass="56586">MPELVSREPVAQDPDTLSDVSVGLFSYAHRGQDGSVAADRLDFSPDRTDRPDGFDPGLPTVADVLGVASLQAGLPEVLAGSVDAPVRWVHVSDSERVAALLDGGELLLTTGAGWSGAPAPLAQLVDELADAGLAGIVLELGTRFTVAPPALVAACRRRDLALVTLEQEVKFVAVTEEVHRRIIAGQVEALQERQRLHELFTGLSLRGAPVEVVVHEAARALRAPVVLEDLAHEVVVADTAELTDAEALAGWTGRSRRLPPEWTRVPVAARGARWGELVALPGPPHPAGRSTVLEQAATALALSRLADGEGAWSRLRADTVLTALVGAQYASDAGIEARLEASGLPVRDRVLHVAVGSAAAPVLEPVDAPGSVRSLIADIGAERILLLSLPAGSRLPESALAALDGGAVSDPLSGTAGLLSALPVVRRLARQAAPGELLHVADRPLARLAAELSGDHRLQEHSARMLAPLIRHDDATDGDLIRVLRAVVAHPGNRTAAASASHLSRSVFYQRLTLISDLLGADLDDGETLSALHLALLAHGR</sequence>
<dbReference type="EMBL" id="BAABGP010000022">
    <property type="protein sequence ID" value="GAA4489561.1"/>
    <property type="molecule type" value="Genomic_DNA"/>
</dbReference>